<proteinExistence type="predicted"/>
<keyword evidence="1" id="KW-0472">Membrane</keyword>
<evidence type="ECO:0000313" key="2">
    <source>
        <dbReference type="EMBL" id="REA60633.1"/>
    </source>
</evidence>
<dbReference type="AlphaFoldDB" id="A0A3D8YA92"/>
<feature type="transmembrane region" description="Helical" evidence="1">
    <location>
        <begin position="14"/>
        <end position="41"/>
    </location>
</feature>
<keyword evidence="1" id="KW-1133">Transmembrane helix</keyword>
<dbReference type="Proteomes" id="UP000256373">
    <property type="component" value="Unassembled WGS sequence"/>
</dbReference>
<dbReference type="OrthoDB" id="964441at2"/>
<sequence length="62" mass="7039">MKLLTNISYNIGKIWLAVILFLAMIISTIVSLPFIVIGGLIDFFQTHKLKPGHDHFNDYYSG</sequence>
<name>A0A3D8YA92_9BACT</name>
<keyword evidence="3" id="KW-1185">Reference proteome</keyword>
<evidence type="ECO:0000256" key="1">
    <source>
        <dbReference type="SAM" id="Phobius"/>
    </source>
</evidence>
<protein>
    <submittedName>
        <fullName evidence="2">Uncharacterized protein</fullName>
    </submittedName>
</protein>
<organism evidence="2 3">
    <name type="scientific">Dyadobacter luteus</name>
    <dbReference type="NCBI Taxonomy" id="2259619"/>
    <lineage>
        <taxon>Bacteria</taxon>
        <taxon>Pseudomonadati</taxon>
        <taxon>Bacteroidota</taxon>
        <taxon>Cytophagia</taxon>
        <taxon>Cytophagales</taxon>
        <taxon>Spirosomataceae</taxon>
        <taxon>Dyadobacter</taxon>
    </lineage>
</organism>
<reference evidence="2 3" key="1">
    <citation type="submission" date="2018-07" db="EMBL/GenBank/DDBJ databases">
        <title>Dyadobacter roseus sp. nov., isolated from rose rhizosphere soil.</title>
        <authorList>
            <person name="Chen L."/>
        </authorList>
    </citation>
    <scope>NUCLEOTIDE SEQUENCE [LARGE SCALE GENOMIC DNA]</scope>
    <source>
        <strain evidence="2 3">RS19</strain>
    </source>
</reference>
<dbReference type="RefSeq" id="WP_115831519.1">
    <property type="nucleotide sequence ID" value="NZ_QNUL01000010.1"/>
</dbReference>
<accession>A0A3D8YA92</accession>
<comment type="caution">
    <text evidence="2">The sequence shown here is derived from an EMBL/GenBank/DDBJ whole genome shotgun (WGS) entry which is preliminary data.</text>
</comment>
<dbReference type="EMBL" id="QNUL01000010">
    <property type="protein sequence ID" value="REA60633.1"/>
    <property type="molecule type" value="Genomic_DNA"/>
</dbReference>
<keyword evidence="1" id="KW-0812">Transmembrane</keyword>
<evidence type="ECO:0000313" key="3">
    <source>
        <dbReference type="Proteomes" id="UP000256373"/>
    </source>
</evidence>
<gene>
    <name evidence="2" type="ORF">DSL64_13915</name>
</gene>